<proteinExistence type="predicted"/>
<dbReference type="GO" id="GO:0000776">
    <property type="term" value="C:kinetochore"/>
    <property type="evidence" value="ECO:0007669"/>
    <property type="project" value="UniProtKB-KW"/>
</dbReference>
<evidence type="ECO:0000256" key="1">
    <source>
        <dbReference type="ARBA" id="ARBA00019033"/>
    </source>
</evidence>
<feature type="region of interest" description="Disordered" evidence="4">
    <location>
        <begin position="1"/>
        <end position="180"/>
    </location>
</feature>
<keyword evidence="7" id="KW-1185">Reference proteome</keyword>
<dbReference type="PANTHER" id="PTHR48407:SF1">
    <property type="entry name" value="CRANIOFACIAL DEVELOPMENT PROTEIN 1"/>
    <property type="match status" value="1"/>
</dbReference>
<keyword evidence="3" id="KW-0995">Kinetochore</keyword>
<comment type="subcellular location">
    <subcellularLocation>
        <location evidence="3">Chromosome</location>
        <location evidence="3">Centromere</location>
        <location evidence="3">Kinetochore</location>
    </subcellularLocation>
</comment>
<dbReference type="Proteomes" id="UP000677803">
    <property type="component" value="Unassembled WGS sequence"/>
</dbReference>
<dbReference type="OrthoDB" id="445677at2759"/>
<evidence type="ECO:0000313" key="7">
    <source>
        <dbReference type="Proteomes" id="UP000677803"/>
    </source>
</evidence>
<dbReference type="AlphaFoldDB" id="A0A8S4BLW4"/>
<dbReference type="InterPro" id="IPR027124">
    <property type="entry name" value="Swc5/CFDP1/2"/>
</dbReference>
<keyword evidence="3" id="KW-0217">Developmental protein</keyword>
<protein>
    <recommendedName>
        <fullName evidence="1 3">Craniofacial development protein 1</fullName>
    </recommendedName>
    <alternativeName>
        <fullName evidence="2 3">Bucentaur</fullName>
    </alternativeName>
</protein>
<evidence type="ECO:0000259" key="5">
    <source>
        <dbReference type="PROSITE" id="PS51279"/>
    </source>
</evidence>
<name>A0A8S4BLW4_9TELE</name>
<evidence type="ECO:0000256" key="4">
    <source>
        <dbReference type="SAM" id="MobiDB-lite"/>
    </source>
</evidence>
<dbReference type="Pfam" id="PF07572">
    <property type="entry name" value="BCNT"/>
    <property type="match status" value="1"/>
</dbReference>
<comment type="function">
    <text evidence="3">May play a role during embryogenesis.</text>
</comment>
<feature type="domain" description="BCNT-C" evidence="5">
    <location>
        <begin position="1"/>
        <end position="74"/>
    </location>
</feature>
<dbReference type="PROSITE" id="PS51279">
    <property type="entry name" value="BCNT_C"/>
    <property type="match status" value="1"/>
</dbReference>
<dbReference type="GO" id="GO:0000812">
    <property type="term" value="C:Swr1 complex"/>
    <property type="evidence" value="ECO:0007669"/>
    <property type="project" value="TreeGrafter"/>
</dbReference>
<dbReference type="PANTHER" id="PTHR48407">
    <property type="entry name" value="CRANIOFACIAL DEVELOPMENT PROTEIN 1"/>
    <property type="match status" value="1"/>
</dbReference>
<feature type="compositionally biased region" description="Basic and acidic residues" evidence="4">
    <location>
        <begin position="88"/>
        <end position="123"/>
    </location>
</feature>
<dbReference type="EMBL" id="CAJRST010022223">
    <property type="protein sequence ID" value="CAG5958586.1"/>
    <property type="molecule type" value="Genomic_DNA"/>
</dbReference>
<keyword evidence="3" id="KW-0158">Chromosome</keyword>
<evidence type="ECO:0000256" key="3">
    <source>
        <dbReference type="RuleBase" id="RU363092"/>
    </source>
</evidence>
<reference evidence="6" key="1">
    <citation type="submission" date="2021-05" db="EMBL/GenBank/DDBJ databases">
        <authorList>
            <person name="Tigano A."/>
        </authorList>
    </citation>
    <scope>NUCLEOTIDE SEQUENCE</scope>
</reference>
<accession>A0A8S4BLW4</accession>
<comment type="caution">
    <text evidence="6">The sequence shown here is derived from an EMBL/GenBank/DDBJ whole genome shotgun (WGS) entry which is preliminary data.</text>
</comment>
<evidence type="ECO:0000313" key="6">
    <source>
        <dbReference type="EMBL" id="CAG5958586.1"/>
    </source>
</evidence>
<evidence type="ECO:0000256" key="2">
    <source>
        <dbReference type="ARBA" id="ARBA00030244"/>
    </source>
</evidence>
<sequence length="180" mass="19476">MSSILNRIGGKKQKMSTLEKSKMDWDAFKSEEGITEELAIHNRGREGLRSGRENRGPDTRGPPVAGHRAPDPGRTTPPLPAFSLWLHRGVETWHGADEGSLTEEKKRGRKEERREREGRDGNSSKDAAFIRAMPGFHATVEPKGEGREGGGSSAGVRCSKSGHRGARGCPVPGSLSRIGG</sequence>
<organism evidence="6 7">
    <name type="scientific">Menidia menidia</name>
    <name type="common">Atlantic silverside</name>
    <dbReference type="NCBI Taxonomy" id="238744"/>
    <lineage>
        <taxon>Eukaryota</taxon>
        <taxon>Metazoa</taxon>
        <taxon>Chordata</taxon>
        <taxon>Craniata</taxon>
        <taxon>Vertebrata</taxon>
        <taxon>Euteleostomi</taxon>
        <taxon>Actinopterygii</taxon>
        <taxon>Neopterygii</taxon>
        <taxon>Teleostei</taxon>
        <taxon>Neoteleostei</taxon>
        <taxon>Acanthomorphata</taxon>
        <taxon>Ovalentaria</taxon>
        <taxon>Atherinomorphae</taxon>
        <taxon>Atheriniformes</taxon>
        <taxon>Atherinopsidae</taxon>
        <taxon>Menidiinae</taxon>
        <taxon>Menidia</taxon>
    </lineage>
</organism>
<feature type="compositionally biased region" description="Basic and acidic residues" evidence="4">
    <location>
        <begin position="17"/>
        <end position="58"/>
    </location>
</feature>
<gene>
    <name evidence="6" type="ORF">MMEN_LOCUS15443</name>
</gene>
<dbReference type="InterPro" id="IPR011421">
    <property type="entry name" value="BCNT-C"/>
</dbReference>